<evidence type="ECO:0000256" key="2">
    <source>
        <dbReference type="ARBA" id="ARBA00022771"/>
    </source>
</evidence>
<dbReference type="AlphaFoldDB" id="A0AAN6SSU8"/>
<evidence type="ECO:0000256" key="4">
    <source>
        <dbReference type="PROSITE-ProRule" id="PRU00175"/>
    </source>
</evidence>
<comment type="caution">
    <text evidence="8">The sequence shown here is derived from an EMBL/GenBank/DDBJ whole genome shotgun (WGS) entry which is preliminary data.</text>
</comment>
<sequence>MKFGHAFQEALAADRYPQHWVERAIPYRQLKKILGKVREELIKKGYDPDTLHQLLADHNAEYRLETDASHLLRPRLVVRPRLSSEHGAEPRSLSEVACSTPDATDATHPPESEPGQDHEEPADDDDDDDEWVKIPLSSDARFFGLLQTDVTQLDTLQDEERQSMNGKINALGSEIAQVAKPRRGLMKLSKSDLYRWREIFELYLAAQVFFSTNEAAGGLRKSEKAQKQLVWFQDEVNKRQLLQKFKLESSATAYTQFLSLNATLLQNLQFQELNQTAVTKIIKKFDKRTSLGVKGTFPKVMYSAHFISETISRDICAQLAREVVNLVPQVVDYTCSICFSLCWLPVRLDCEHLFCIRCMIKMQNQNKRYCPLCRADVVQNANETHIDEKLVRYLERWFPKETREKQVYNERERRKELLGDVYVGEDPHCIVM</sequence>
<dbReference type="InterPro" id="IPR013083">
    <property type="entry name" value="Znf_RING/FYVE/PHD"/>
</dbReference>
<dbReference type="GO" id="GO:0008270">
    <property type="term" value="F:zinc ion binding"/>
    <property type="evidence" value="ECO:0007669"/>
    <property type="project" value="UniProtKB-KW"/>
</dbReference>
<feature type="region of interest" description="Disordered" evidence="5">
    <location>
        <begin position="83"/>
        <end position="131"/>
    </location>
</feature>
<dbReference type="Pfam" id="PF03105">
    <property type="entry name" value="SPX"/>
    <property type="match status" value="1"/>
</dbReference>
<gene>
    <name evidence="8" type="ORF">C8A01DRAFT_34975</name>
</gene>
<dbReference type="PROSITE" id="PS51382">
    <property type="entry name" value="SPX"/>
    <property type="match status" value="1"/>
</dbReference>
<evidence type="ECO:0000313" key="8">
    <source>
        <dbReference type="EMBL" id="KAK4041030.1"/>
    </source>
</evidence>
<organism evidence="8 9">
    <name type="scientific">Parachaetomium inaequale</name>
    <dbReference type="NCBI Taxonomy" id="2588326"/>
    <lineage>
        <taxon>Eukaryota</taxon>
        <taxon>Fungi</taxon>
        <taxon>Dikarya</taxon>
        <taxon>Ascomycota</taxon>
        <taxon>Pezizomycotina</taxon>
        <taxon>Sordariomycetes</taxon>
        <taxon>Sordariomycetidae</taxon>
        <taxon>Sordariales</taxon>
        <taxon>Chaetomiaceae</taxon>
        <taxon>Parachaetomium</taxon>
    </lineage>
</organism>
<protein>
    <submittedName>
        <fullName evidence="8">SPX domain-containing protein</fullName>
    </submittedName>
</protein>
<dbReference type="PANTHER" id="PTHR23327:SF51">
    <property type="entry name" value="TRANSCRIPTIONAL REGULATOR OF YEAST FORM ADHERENCE 3"/>
    <property type="match status" value="1"/>
</dbReference>
<feature type="compositionally biased region" description="Acidic residues" evidence="5">
    <location>
        <begin position="120"/>
        <end position="130"/>
    </location>
</feature>
<dbReference type="InterPro" id="IPR004331">
    <property type="entry name" value="SPX_dom"/>
</dbReference>
<dbReference type="Gene3D" id="3.30.40.10">
    <property type="entry name" value="Zinc/RING finger domain, C3HC4 (zinc finger)"/>
    <property type="match status" value="1"/>
</dbReference>
<dbReference type="Proteomes" id="UP001303115">
    <property type="component" value="Unassembled WGS sequence"/>
</dbReference>
<dbReference type="PROSITE" id="PS00518">
    <property type="entry name" value="ZF_RING_1"/>
    <property type="match status" value="1"/>
</dbReference>
<evidence type="ECO:0000313" key="9">
    <source>
        <dbReference type="Proteomes" id="UP001303115"/>
    </source>
</evidence>
<proteinExistence type="predicted"/>
<dbReference type="PROSITE" id="PS50089">
    <property type="entry name" value="ZF_RING_2"/>
    <property type="match status" value="1"/>
</dbReference>
<dbReference type="PANTHER" id="PTHR23327">
    <property type="entry name" value="RING FINGER PROTEIN 127"/>
    <property type="match status" value="1"/>
</dbReference>
<dbReference type="InterPro" id="IPR018957">
    <property type="entry name" value="Znf_C3HC4_RING-type"/>
</dbReference>
<keyword evidence="9" id="KW-1185">Reference proteome</keyword>
<feature type="compositionally biased region" description="Basic and acidic residues" evidence="5">
    <location>
        <begin position="108"/>
        <end position="119"/>
    </location>
</feature>
<dbReference type="InterPro" id="IPR001841">
    <property type="entry name" value="Znf_RING"/>
</dbReference>
<keyword evidence="1" id="KW-0479">Metal-binding</keyword>
<dbReference type="SMART" id="SM00184">
    <property type="entry name" value="RING"/>
    <property type="match status" value="1"/>
</dbReference>
<name>A0AAN6SSU8_9PEZI</name>
<evidence type="ECO:0000256" key="5">
    <source>
        <dbReference type="SAM" id="MobiDB-lite"/>
    </source>
</evidence>
<dbReference type="SUPFAM" id="SSF57850">
    <property type="entry name" value="RING/U-box"/>
    <property type="match status" value="1"/>
</dbReference>
<dbReference type="EMBL" id="MU854365">
    <property type="protein sequence ID" value="KAK4041030.1"/>
    <property type="molecule type" value="Genomic_DNA"/>
</dbReference>
<reference evidence="9" key="1">
    <citation type="journal article" date="2023" name="Mol. Phylogenet. Evol.">
        <title>Genome-scale phylogeny and comparative genomics of the fungal order Sordariales.</title>
        <authorList>
            <person name="Hensen N."/>
            <person name="Bonometti L."/>
            <person name="Westerberg I."/>
            <person name="Brannstrom I.O."/>
            <person name="Guillou S."/>
            <person name="Cros-Aarteil S."/>
            <person name="Calhoun S."/>
            <person name="Haridas S."/>
            <person name="Kuo A."/>
            <person name="Mondo S."/>
            <person name="Pangilinan J."/>
            <person name="Riley R."/>
            <person name="LaButti K."/>
            <person name="Andreopoulos B."/>
            <person name="Lipzen A."/>
            <person name="Chen C."/>
            <person name="Yan M."/>
            <person name="Daum C."/>
            <person name="Ng V."/>
            <person name="Clum A."/>
            <person name="Steindorff A."/>
            <person name="Ohm R.A."/>
            <person name="Martin F."/>
            <person name="Silar P."/>
            <person name="Natvig D.O."/>
            <person name="Lalanne C."/>
            <person name="Gautier V."/>
            <person name="Ament-Velasquez S.L."/>
            <person name="Kruys A."/>
            <person name="Hutchinson M.I."/>
            <person name="Powell A.J."/>
            <person name="Barry K."/>
            <person name="Miller A.N."/>
            <person name="Grigoriev I.V."/>
            <person name="Debuchy R."/>
            <person name="Gladieux P."/>
            <person name="Hiltunen Thoren M."/>
            <person name="Johannesson H."/>
        </authorList>
    </citation>
    <scope>NUCLEOTIDE SEQUENCE [LARGE SCALE GENOMIC DNA]</scope>
    <source>
        <strain evidence="9">CBS 284.82</strain>
    </source>
</reference>
<evidence type="ECO:0000259" key="7">
    <source>
        <dbReference type="PROSITE" id="PS51382"/>
    </source>
</evidence>
<keyword evidence="2 4" id="KW-0863">Zinc-finger</keyword>
<evidence type="ECO:0000256" key="1">
    <source>
        <dbReference type="ARBA" id="ARBA00022723"/>
    </source>
</evidence>
<dbReference type="InterPro" id="IPR017907">
    <property type="entry name" value="Znf_RING_CS"/>
</dbReference>
<dbReference type="Pfam" id="PF00097">
    <property type="entry name" value="zf-C3HC4"/>
    <property type="match status" value="1"/>
</dbReference>
<keyword evidence="3" id="KW-0862">Zinc</keyword>
<evidence type="ECO:0000256" key="3">
    <source>
        <dbReference type="ARBA" id="ARBA00022833"/>
    </source>
</evidence>
<feature type="domain" description="SPX" evidence="7">
    <location>
        <begin position="1"/>
        <end position="299"/>
    </location>
</feature>
<feature type="domain" description="RING-type" evidence="6">
    <location>
        <begin position="335"/>
        <end position="374"/>
    </location>
</feature>
<accession>A0AAN6SSU8</accession>
<evidence type="ECO:0000259" key="6">
    <source>
        <dbReference type="PROSITE" id="PS50089"/>
    </source>
</evidence>